<protein>
    <submittedName>
        <fullName evidence="1">Uncharacterized protein</fullName>
    </submittedName>
</protein>
<proteinExistence type="predicted"/>
<dbReference type="OrthoDB" id="6471071at2759"/>
<keyword evidence="2" id="KW-1185">Reference proteome</keyword>
<evidence type="ECO:0000313" key="2">
    <source>
        <dbReference type="Proteomes" id="UP000499080"/>
    </source>
</evidence>
<gene>
    <name evidence="1" type="ORF">AVEN_44810_1</name>
</gene>
<accession>A0A4Y2P036</accession>
<dbReference type="Proteomes" id="UP000499080">
    <property type="component" value="Unassembled WGS sequence"/>
</dbReference>
<comment type="caution">
    <text evidence="1">The sequence shown here is derived from an EMBL/GenBank/DDBJ whole genome shotgun (WGS) entry which is preliminary data.</text>
</comment>
<sequence length="168" mass="19315">MRSVLRLRAFSVRTEKLHLVTKAFRETGCMCKGKSTGLDCVPLLSWPPGLQISRRVISFFLWGYVTDKVYVPPMPTTLQSLQERITAAVTDIDGDILLNVWTELDWDLCRVTEAHTLNMCSTYQKLGECMYLFMYHPSSYVVYLQINSPLKPDESFRLTLYNDLCLSS</sequence>
<organism evidence="1 2">
    <name type="scientific">Araneus ventricosus</name>
    <name type="common">Orbweaver spider</name>
    <name type="synonym">Epeira ventricosa</name>
    <dbReference type="NCBI Taxonomy" id="182803"/>
    <lineage>
        <taxon>Eukaryota</taxon>
        <taxon>Metazoa</taxon>
        <taxon>Ecdysozoa</taxon>
        <taxon>Arthropoda</taxon>
        <taxon>Chelicerata</taxon>
        <taxon>Arachnida</taxon>
        <taxon>Araneae</taxon>
        <taxon>Araneomorphae</taxon>
        <taxon>Entelegynae</taxon>
        <taxon>Araneoidea</taxon>
        <taxon>Araneidae</taxon>
        <taxon>Araneus</taxon>
    </lineage>
</organism>
<reference evidence="1 2" key="1">
    <citation type="journal article" date="2019" name="Sci. Rep.">
        <title>Orb-weaving spider Araneus ventricosus genome elucidates the spidroin gene catalogue.</title>
        <authorList>
            <person name="Kono N."/>
            <person name="Nakamura H."/>
            <person name="Ohtoshi R."/>
            <person name="Moran D.A.P."/>
            <person name="Shinohara A."/>
            <person name="Yoshida Y."/>
            <person name="Fujiwara M."/>
            <person name="Mori M."/>
            <person name="Tomita M."/>
            <person name="Arakawa K."/>
        </authorList>
    </citation>
    <scope>NUCLEOTIDE SEQUENCE [LARGE SCALE GENOMIC DNA]</scope>
</reference>
<dbReference type="EMBL" id="BGPR01010182">
    <property type="protein sequence ID" value="GBN44704.1"/>
    <property type="molecule type" value="Genomic_DNA"/>
</dbReference>
<name>A0A4Y2P036_ARAVE</name>
<evidence type="ECO:0000313" key="1">
    <source>
        <dbReference type="EMBL" id="GBN44704.1"/>
    </source>
</evidence>
<dbReference type="AlphaFoldDB" id="A0A4Y2P036"/>